<keyword evidence="3" id="KW-1185">Reference proteome</keyword>
<dbReference type="eggNOG" id="COG0515">
    <property type="taxonomic scope" value="Bacteria"/>
</dbReference>
<dbReference type="Gene3D" id="1.10.510.10">
    <property type="entry name" value="Transferase(Phosphotransferase) domain 1"/>
    <property type="match status" value="1"/>
</dbReference>
<protein>
    <submittedName>
        <fullName evidence="2">Membrane protein</fullName>
    </submittedName>
</protein>
<evidence type="ECO:0000313" key="2">
    <source>
        <dbReference type="EMBL" id="SAI68415.1"/>
    </source>
</evidence>
<dbReference type="AlphaFoldDB" id="A0A145ZZK8"/>
<dbReference type="InterPro" id="IPR011009">
    <property type="entry name" value="Kinase-like_dom_sf"/>
</dbReference>
<evidence type="ECO:0000313" key="3">
    <source>
        <dbReference type="Proteomes" id="UP000076825"/>
    </source>
</evidence>
<sequence>MAGSPFAGAAPLAHRPLNAIAATARGGVPQERIKRLLSELLPALQSLHERGRICGDITTASVGLDESGRAHLMAADAMARQNEVRPPITEAGFSPYEFYLQEAQWPRGPWSDVYSLCAVAHSLICGALPPAAPQRLNGEPYRPLADRELPRYDLSFLQAIDAGLAFYPADRPQSVGALAESLSFSCADDTQEETLPPLAFPSAAPRVEMVSVQPVSSRSRRYGLVAALLLVSAAVGVYWWQQLTASEDSVIAASQLAGGLRVTPATTLAEPATTGAQPALRAAPVAGPPVSAAEEAAEAAAEPAAPPAVSPREVLRPAAAPARVTVGVQIQPWGEVWVNGVNRGVSPPLRELRLSPGKYKVVVRNADLPAYHATLEVKPGTPVTLRHQFR</sequence>
<dbReference type="EMBL" id="LT546645">
    <property type="protein sequence ID" value="SAI68415.1"/>
    <property type="molecule type" value="Genomic_DNA"/>
</dbReference>
<dbReference type="SUPFAM" id="SSF56112">
    <property type="entry name" value="Protein kinase-like (PK-like)"/>
    <property type="match status" value="1"/>
</dbReference>
<feature type="compositionally biased region" description="Low complexity" evidence="1">
    <location>
        <begin position="285"/>
        <end position="303"/>
    </location>
</feature>
<dbReference type="PATRIC" id="fig|123899.6.peg.1217"/>
<name>A0A145ZZK8_9BORD</name>
<accession>A0A145ZZK8</accession>
<proteinExistence type="predicted"/>
<reference evidence="2 3" key="1">
    <citation type="submission" date="2016-04" db="EMBL/GenBank/DDBJ databases">
        <authorList>
            <consortium name="Pathogen Informatics"/>
        </authorList>
    </citation>
    <scope>NUCLEOTIDE SEQUENCE [LARGE SCALE GENOMIC DNA]</scope>
    <source>
        <strain evidence="2 3">H044680328</strain>
    </source>
</reference>
<gene>
    <name evidence="2" type="ORF">SAMEA3906487_01243</name>
</gene>
<dbReference type="STRING" id="123899.SAMEA3906487_01243"/>
<organism evidence="2 3">
    <name type="scientific">Bordetella trematum</name>
    <dbReference type="NCBI Taxonomy" id="123899"/>
    <lineage>
        <taxon>Bacteria</taxon>
        <taxon>Pseudomonadati</taxon>
        <taxon>Pseudomonadota</taxon>
        <taxon>Betaproteobacteria</taxon>
        <taxon>Burkholderiales</taxon>
        <taxon>Alcaligenaceae</taxon>
        <taxon>Bordetella</taxon>
    </lineage>
</organism>
<dbReference type="Proteomes" id="UP000076825">
    <property type="component" value="Chromosome 1"/>
</dbReference>
<evidence type="ECO:0000256" key="1">
    <source>
        <dbReference type="SAM" id="MobiDB-lite"/>
    </source>
</evidence>
<feature type="region of interest" description="Disordered" evidence="1">
    <location>
        <begin position="285"/>
        <end position="309"/>
    </location>
</feature>
<dbReference type="KEGG" id="btrm:SAMEA390648701243"/>